<protein>
    <submittedName>
        <fullName evidence="2">MOSC domain-containing protein</fullName>
    </submittedName>
</protein>
<feature type="domain" description="MOSC" evidence="1">
    <location>
        <begin position="40"/>
        <end position="175"/>
    </location>
</feature>
<evidence type="ECO:0000259" key="1">
    <source>
        <dbReference type="PROSITE" id="PS51340"/>
    </source>
</evidence>
<dbReference type="RefSeq" id="WP_231481413.1">
    <property type="nucleotide sequence ID" value="NZ_BAAAZO010000009.1"/>
</dbReference>
<gene>
    <name evidence="2" type="ORF">GCM10022223_46310</name>
</gene>
<sequence length="225" mass="24673">MNQAMVDVLPPGRVSAVSVVHELLPVPWSRRVQGTAIDKRPVTRPVEIGPLGLAGDTQIDRKYHGGQGKAVYAYADEDADWWGAELGREITPGLFGENLRLSGIDVTGAQIGERWAIGPQVVVEVTMPRTPCRTFAERMQERSWVRRFTQVNRPGAYLKVLQSGQVSAGDEVRVTFRPGHGVTVGDFLPGTDAATMRRLIDAFAALGLELDPDIRHIAEKAIRRG</sequence>
<dbReference type="Proteomes" id="UP001501074">
    <property type="component" value="Unassembled WGS sequence"/>
</dbReference>
<dbReference type="EMBL" id="BAAAZO010000009">
    <property type="protein sequence ID" value="GAA3624024.1"/>
    <property type="molecule type" value="Genomic_DNA"/>
</dbReference>
<dbReference type="PANTHER" id="PTHR30212:SF2">
    <property type="entry name" value="PROTEIN YIIM"/>
    <property type="match status" value="1"/>
</dbReference>
<dbReference type="Pfam" id="PF03473">
    <property type="entry name" value="MOSC"/>
    <property type="match status" value="1"/>
</dbReference>
<comment type="caution">
    <text evidence="2">The sequence shown here is derived from an EMBL/GenBank/DDBJ whole genome shotgun (WGS) entry which is preliminary data.</text>
</comment>
<dbReference type="PANTHER" id="PTHR30212">
    <property type="entry name" value="PROTEIN YIIM"/>
    <property type="match status" value="1"/>
</dbReference>
<accession>A0ABP7A364</accession>
<dbReference type="InterPro" id="IPR052353">
    <property type="entry name" value="Benzoxazolinone_Detox_Enz"/>
</dbReference>
<reference evidence="3" key="1">
    <citation type="journal article" date="2019" name="Int. J. Syst. Evol. Microbiol.">
        <title>The Global Catalogue of Microorganisms (GCM) 10K type strain sequencing project: providing services to taxonomists for standard genome sequencing and annotation.</title>
        <authorList>
            <consortium name="The Broad Institute Genomics Platform"/>
            <consortium name="The Broad Institute Genome Sequencing Center for Infectious Disease"/>
            <person name="Wu L."/>
            <person name="Ma J."/>
        </authorList>
    </citation>
    <scope>NUCLEOTIDE SEQUENCE [LARGE SCALE GENOMIC DNA]</scope>
    <source>
        <strain evidence="3">JCM 16902</strain>
    </source>
</reference>
<evidence type="ECO:0000313" key="2">
    <source>
        <dbReference type="EMBL" id="GAA3624024.1"/>
    </source>
</evidence>
<dbReference type="PROSITE" id="PS51340">
    <property type="entry name" value="MOSC"/>
    <property type="match status" value="1"/>
</dbReference>
<organism evidence="2 3">
    <name type="scientific">Kineosporia mesophila</name>
    <dbReference type="NCBI Taxonomy" id="566012"/>
    <lineage>
        <taxon>Bacteria</taxon>
        <taxon>Bacillati</taxon>
        <taxon>Actinomycetota</taxon>
        <taxon>Actinomycetes</taxon>
        <taxon>Kineosporiales</taxon>
        <taxon>Kineosporiaceae</taxon>
        <taxon>Kineosporia</taxon>
    </lineage>
</organism>
<dbReference type="SUPFAM" id="SSF50800">
    <property type="entry name" value="PK beta-barrel domain-like"/>
    <property type="match status" value="1"/>
</dbReference>
<dbReference type="InterPro" id="IPR005302">
    <property type="entry name" value="MoCF_Sase_C"/>
</dbReference>
<proteinExistence type="predicted"/>
<dbReference type="InterPro" id="IPR011037">
    <property type="entry name" value="Pyrv_Knase-like_insert_dom_sf"/>
</dbReference>
<name>A0ABP7A364_9ACTN</name>
<keyword evidence="3" id="KW-1185">Reference proteome</keyword>
<evidence type="ECO:0000313" key="3">
    <source>
        <dbReference type="Proteomes" id="UP001501074"/>
    </source>
</evidence>
<dbReference type="Gene3D" id="2.40.33.20">
    <property type="entry name" value="PK beta-barrel domain-like"/>
    <property type="match status" value="1"/>
</dbReference>